<reference evidence="1 2" key="1">
    <citation type="submission" date="2020-03" db="EMBL/GenBank/DDBJ databases">
        <title>Comparative genomics of Weissella paramesenteroides.</title>
        <authorList>
            <person name="Kant R."/>
            <person name="Takala T."/>
            <person name="Saris P."/>
        </authorList>
    </citation>
    <scope>NUCLEOTIDE SEQUENCE [LARGE SCALE GENOMIC DNA]</scope>
    <source>
        <strain evidence="1 2">SJ27-4</strain>
    </source>
</reference>
<dbReference type="RefSeq" id="WP_002827843.1">
    <property type="nucleotide sequence ID" value="NZ_CABKOP010000012.1"/>
</dbReference>
<dbReference type="EMBL" id="JAANXN010000003">
    <property type="protein sequence ID" value="MDF8370587.1"/>
    <property type="molecule type" value="Genomic_DNA"/>
</dbReference>
<accession>A0ABD4XHP2</accession>
<organism evidence="1 2">
    <name type="scientific">Weissella paramesenteroides</name>
    <name type="common">Leuconostoc paramesenteroides</name>
    <dbReference type="NCBI Taxonomy" id="1249"/>
    <lineage>
        <taxon>Bacteria</taxon>
        <taxon>Bacillati</taxon>
        <taxon>Bacillota</taxon>
        <taxon>Bacilli</taxon>
        <taxon>Lactobacillales</taxon>
        <taxon>Lactobacillaceae</taxon>
        <taxon>Weissella</taxon>
    </lineage>
</organism>
<evidence type="ECO:0000313" key="2">
    <source>
        <dbReference type="Proteomes" id="UP001215461"/>
    </source>
</evidence>
<sequence length="47" mass="5120">MVLFSVEDPLQQSDGPSLAVLLAKNLGGLNRLMIGEFIGKRQNSQYA</sequence>
<comment type="caution">
    <text evidence="1">The sequence shown here is derived from an EMBL/GenBank/DDBJ whole genome shotgun (WGS) entry which is preliminary data.</text>
</comment>
<dbReference type="Proteomes" id="UP001215461">
    <property type="component" value="Unassembled WGS sequence"/>
</dbReference>
<gene>
    <name evidence="1" type="ORF">G9403_02770</name>
</gene>
<name>A0ABD4XHP2_WEIPA</name>
<proteinExistence type="predicted"/>
<dbReference type="AlphaFoldDB" id="A0ABD4XHP2"/>
<evidence type="ECO:0000313" key="1">
    <source>
        <dbReference type="EMBL" id="MDF8370587.1"/>
    </source>
</evidence>
<dbReference type="GeneID" id="93950803"/>
<protein>
    <submittedName>
        <fullName evidence="1">Uncharacterized protein</fullName>
    </submittedName>
</protein>